<protein>
    <recommendedName>
        <fullName evidence="4">Exo-alpha-sialidase</fullName>
    </recommendedName>
</protein>
<keyword evidence="1" id="KW-0472">Membrane</keyword>
<reference evidence="3" key="1">
    <citation type="submission" date="2017-08" db="EMBL/GenBank/DDBJ databases">
        <authorList>
            <person name="Grouzdev D.S."/>
            <person name="Gaisin V.A."/>
            <person name="Rysina M.S."/>
            <person name="Gorlenko V.M."/>
        </authorList>
    </citation>
    <scope>NUCLEOTIDE SEQUENCE [LARGE SCALE GENOMIC DNA]</scope>
    <source>
        <strain evidence="3">Kir15-3F</strain>
    </source>
</reference>
<dbReference type="SUPFAM" id="SSF50939">
    <property type="entry name" value="Sialidases"/>
    <property type="match status" value="1"/>
</dbReference>
<keyword evidence="1" id="KW-0812">Transmembrane</keyword>
<evidence type="ECO:0008006" key="4">
    <source>
        <dbReference type="Google" id="ProtNLM"/>
    </source>
</evidence>
<dbReference type="CDD" id="cd15482">
    <property type="entry name" value="Sialidase_non-viral"/>
    <property type="match status" value="1"/>
</dbReference>
<sequence>MRKWLSGKTDYGVAVVLLIVLAVVDVLVITAFWNTPVNVSNDARISDRPSIAVDEFGFLHLVWADSTTGYAGSSEILYRTSADGGATWAPAAPRNISNSAERSLQPKIAAAGGHRLVAWADGSNTMVSRWEMGGWTTPFALSSSTIPIRQISVAVNESGEALVAWTEGFGSVEGYTANSIPDERGFYRRWNGSAWSEAQPLAARLVAMRGNLAYLATERGTLLHSSDGGATWGTPVNLPAGYSLPVDMKLDSLGTLHLAWHSNYAVMVGSYDGHSFSQATLVDSWPQLSSATGSSLARNQLGMVTALALAINPADHLGLVWAAPSLEAITTSYRPQGVNNLGADASFRIMASQSFDGRTWTTPTLQGVEGGFPALAAASEGNRFYGAWRSLGSTPDVYVAVNQPDQAGYRETFDRHGRLFAKGVDVGDGSAKLNSSNPLDWPLFGASQNYGRILRGQEGATTLMLLDNMCLTSFNSTTGQAMQFGASACLPMYEYVYSSQWSSYTQTERMRFVDGLVQSENTYVLATTRAFIESTDIVTPHLLLWNSGTNGFSDLGQPAGLPQNFSLGINNTMATTPDGAAIYVVLHNQLYRYNVANATWNNLNQAAQAVAIASDGTIYVGHEQNLLSSPNGNNFTQRASDFSTRSLHIDANDCVIGSDNNQPLTGFQPTSGNVVRSSSDITMLWYPNNAFTNGPDGVVYLINPEIPLGATLTSFRCRDGMQAEVLQLAELNPHGSGSGGLVVAGDNRLWMKVEQAASMMADPSNPTNPSFDGLVAYPLTPLQGEVVSPPIFSGSGGVEWGTLTFSVTVPAGASFAVDVLDLAGNVLRENVASGTSLADLPAAPVRLRGRMTATNANASPVLSQWQLTWNALERREARLGANLPLNLNLANGDVNLNFPAGAVQAEHTLTYSELVMPTQSLRNFRFVGRSFTIVATKADGTTTRAFAQPFTLRVSYTDAELIMAGISEDELDLVFWNGSHWVSTNPTLDPTNKRLTATLDHLTEFALVGGQGDQDAPQMVYLPLVRR</sequence>
<evidence type="ECO:0000313" key="2">
    <source>
        <dbReference type="EMBL" id="PDW01320.1"/>
    </source>
</evidence>
<evidence type="ECO:0000256" key="1">
    <source>
        <dbReference type="SAM" id="Phobius"/>
    </source>
</evidence>
<dbReference type="AlphaFoldDB" id="A0A2A6REM5"/>
<dbReference type="InterPro" id="IPR036278">
    <property type="entry name" value="Sialidase_sf"/>
</dbReference>
<organism evidence="2 3">
    <name type="scientific">Candidatus Viridilinea mediisalina</name>
    <dbReference type="NCBI Taxonomy" id="2024553"/>
    <lineage>
        <taxon>Bacteria</taxon>
        <taxon>Bacillati</taxon>
        <taxon>Chloroflexota</taxon>
        <taxon>Chloroflexia</taxon>
        <taxon>Chloroflexales</taxon>
        <taxon>Chloroflexineae</taxon>
        <taxon>Oscillochloridaceae</taxon>
        <taxon>Candidatus Viridilinea</taxon>
    </lineage>
</organism>
<feature type="transmembrane region" description="Helical" evidence="1">
    <location>
        <begin position="12"/>
        <end position="33"/>
    </location>
</feature>
<proteinExistence type="predicted"/>
<dbReference type="RefSeq" id="WP_097645740.1">
    <property type="nucleotide sequence ID" value="NZ_NQWI01000146.1"/>
</dbReference>
<comment type="caution">
    <text evidence="2">The sequence shown here is derived from an EMBL/GenBank/DDBJ whole genome shotgun (WGS) entry which is preliminary data.</text>
</comment>
<dbReference type="EMBL" id="NQWI01000146">
    <property type="protein sequence ID" value="PDW01320.1"/>
    <property type="molecule type" value="Genomic_DNA"/>
</dbReference>
<gene>
    <name evidence="2" type="ORF">CJ255_19375</name>
</gene>
<dbReference type="OrthoDB" id="9801859at2"/>
<evidence type="ECO:0000313" key="3">
    <source>
        <dbReference type="Proteomes" id="UP000220527"/>
    </source>
</evidence>
<dbReference type="Proteomes" id="UP000220527">
    <property type="component" value="Unassembled WGS sequence"/>
</dbReference>
<keyword evidence="1" id="KW-1133">Transmembrane helix</keyword>
<keyword evidence="3" id="KW-1185">Reference proteome</keyword>
<dbReference type="SUPFAM" id="SSF63829">
    <property type="entry name" value="Calcium-dependent phosphotriesterase"/>
    <property type="match status" value="1"/>
</dbReference>
<accession>A0A2A6REM5</accession>
<name>A0A2A6REM5_9CHLR</name>